<proteinExistence type="predicted"/>
<organism evidence="1 2">
    <name type="scientific">Portunus trituberculatus</name>
    <name type="common">Swimming crab</name>
    <name type="synonym">Neptunus trituberculatus</name>
    <dbReference type="NCBI Taxonomy" id="210409"/>
    <lineage>
        <taxon>Eukaryota</taxon>
        <taxon>Metazoa</taxon>
        <taxon>Ecdysozoa</taxon>
        <taxon>Arthropoda</taxon>
        <taxon>Crustacea</taxon>
        <taxon>Multicrustacea</taxon>
        <taxon>Malacostraca</taxon>
        <taxon>Eumalacostraca</taxon>
        <taxon>Eucarida</taxon>
        <taxon>Decapoda</taxon>
        <taxon>Pleocyemata</taxon>
        <taxon>Brachyura</taxon>
        <taxon>Eubrachyura</taxon>
        <taxon>Portunoidea</taxon>
        <taxon>Portunidae</taxon>
        <taxon>Portuninae</taxon>
        <taxon>Portunus</taxon>
    </lineage>
</organism>
<reference evidence="1 2" key="1">
    <citation type="submission" date="2019-05" db="EMBL/GenBank/DDBJ databases">
        <title>Another draft genome of Portunus trituberculatus and its Hox gene families provides insights of decapod evolution.</title>
        <authorList>
            <person name="Jeong J.-H."/>
            <person name="Song I."/>
            <person name="Kim S."/>
            <person name="Choi T."/>
            <person name="Kim D."/>
            <person name="Ryu S."/>
            <person name="Kim W."/>
        </authorList>
    </citation>
    <scope>NUCLEOTIDE SEQUENCE [LARGE SCALE GENOMIC DNA]</scope>
    <source>
        <tissue evidence="1">Muscle</tissue>
    </source>
</reference>
<comment type="caution">
    <text evidence="1">The sequence shown here is derived from an EMBL/GenBank/DDBJ whole genome shotgun (WGS) entry which is preliminary data.</text>
</comment>
<name>A0A5B7KHZ2_PORTR</name>
<keyword evidence="2" id="KW-1185">Reference proteome</keyword>
<sequence length="35" mass="4171">MVQQRFPTLFPWVEEGPCTEDSGRQVMKLVGEWWC</sequence>
<dbReference type="AlphaFoldDB" id="A0A5B7KHZ2"/>
<protein>
    <submittedName>
        <fullName evidence="1">Uncharacterized protein</fullName>
    </submittedName>
</protein>
<evidence type="ECO:0000313" key="2">
    <source>
        <dbReference type="Proteomes" id="UP000324222"/>
    </source>
</evidence>
<gene>
    <name evidence="1" type="ORF">E2C01_102260</name>
</gene>
<dbReference type="EMBL" id="VSRR010151271">
    <property type="protein sequence ID" value="MPD06446.1"/>
    <property type="molecule type" value="Genomic_DNA"/>
</dbReference>
<dbReference type="Proteomes" id="UP000324222">
    <property type="component" value="Unassembled WGS sequence"/>
</dbReference>
<evidence type="ECO:0000313" key="1">
    <source>
        <dbReference type="EMBL" id="MPD06446.1"/>
    </source>
</evidence>
<accession>A0A5B7KHZ2</accession>